<keyword evidence="1" id="KW-0472">Membrane</keyword>
<dbReference type="AlphaFoldDB" id="A0A2M4D2E4"/>
<keyword evidence="1" id="KW-0812">Transmembrane</keyword>
<sequence length="81" mass="8841">MTAAFWSSLCSAACTFSVFFTGRALLRCRNRTPIRISSITMMAAPIAMPVPRLVVSCASLTINSQRGSSPLHLPSSMHLRR</sequence>
<protein>
    <submittedName>
        <fullName evidence="2">Putative secreted protein</fullName>
    </submittedName>
</protein>
<name>A0A2M4D2E4_ANODA</name>
<reference evidence="2" key="1">
    <citation type="submission" date="2018-01" db="EMBL/GenBank/DDBJ databases">
        <title>An insight into the sialome of Amazonian anophelines.</title>
        <authorList>
            <person name="Ribeiro J.M."/>
            <person name="Scarpassa V."/>
            <person name="Calvo E."/>
        </authorList>
    </citation>
    <scope>NUCLEOTIDE SEQUENCE</scope>
</reference>
<dbReference type="EMBL" id="GGFL01007564">
    <property type="protein sequence ID" value="MBW71742.1"/>
    <property type="molecule type" value="Transcribed_RNA"/>
</dbReference>
<evidence type="ECO:0000256" key="1">
    <source>
        <dbReference type="SAM" id="Phobius"/>
    </source>
</evidence>
<evidence type="ECO:0000313" key="2">
    <source>
        <dbReference type="EMBL" id="MBW71742.1"/>
    </source>
</evidence>
<accession>A0A2M4D2E4</accession>
<feature type="transmembrane region" description="Helical" evidence="1">
    <location>
        <begin position="6"/>
        <end position="26"/>
    </location>
</feature>
<proteinExistence type="predicted"/>
<keyword evidence="1" id="KW-1133">Transmembrane helix</keyword>
<organism evidence="2">
    <name type="scientific">Anopheles darlingi</name>
    <name type="common">Mosquito</name>
    <dbReference type="NCBI Taxonomy" id="43151"/>
    <lineage>
        <taxon>Eukaryota</taxon>
        <taxon>Metazoa</taxon>
        <taxon>Ecdysozoa</taxon>
        <taxon>Arthropoda</taxon>
        <taxon>Hexapoda</taxon>
        <taxon>Insecta</taxon>
        <taxon>Pterygota</taxon>
        <taxon>Neoptera</taxon>
        <taxon>Endopterygota</taxon>
        <taxon>Diptera</taxon>
        <taxon>Nematocera</taxon>
        <taxon>Culicoidea</taxon>
        <taxon>Culicidae</taxon>
        <taxon>Anophelinae</taxon>
        <taxon>Anopheles</taxon>
    </lineage>
</organism>